<dbReference type="Gramene" id="TraesPARA_EIv1.0_0414740.1">
    <property type="protein sequence ID" value="TraesPARA_EIv1.0_0414740.1.CDS"/>
    <property type="gene ID" value="TraesPARA_EIv1.0_0414740"/>
</dbReference>
<feature type="domain" description="Transmembrane protein 135 N-terminal" evidence="2">
    <location>
        <begin position="320"/>
        <end position="446"/>
    </location>
</feature>
<protein>
    <recommendedName>
        <fullName evidence="2">Transmembrane protein 135 N-terminal domain-containing protein</fullName>
    </recommendedName>
</protein>
<proteinExistence type="predicted"/>
<dbReference type="OMA" id="MESPFRT"/>
<dbReference type="Gramene" id="TraesCS2A02G226700.1">
    <property type="protein sequence ID" value="TraesCS2A02G226700.1"/>
    <property type="gene ID" value="TraesCS2A02G226700"/>
</dbReference>
<dbReference type="InterPro" id="IPR031926">
    <property type="entry name" value="TMEM135_N"/>
</dbReference>
<dbReference type="Pfam" id="PF15982">
    <property type="entry name" value="TMEM135_C_rich"/>
    <property type="match status" value="1"/>
</dbReference>
<dbReference type="PANTHER" id="PTHR12459:SF6">
    <property type="entry name" value="GB|AAD46013.1"/>
    <property type="match status" value="1"/>
</dbReference>
<gene>
    <name evidence="3" type="primary">LOC123188471</name>
</gene>
<dbReference type="Gramene" id="TraesNOR2A03G00668710.1">
    <property type="protein sequence ID" value="TraesNOR2A03G00668710.1"/>
    <property type="gene ID" value="TraesNOR2A03G00668710"/>
</dbReference>
<feature type="compositionally biased region" description="Pro residues" evidence="1">
    <location>
        <begin position="20"/>
        <end position="37"/>
    </location>
</feature>
<sequence>MPFLSTPSFDLSAGAEPTLGPRPPPPPPPPAAPPSQPQVPEAAARRLREAEERLREAIQELHQSHGRDEEAAKGGGWGCCVHQGESCAAHAAGNLCQTFLLSYGVRVGIGILLRAFKLARRRSYASLLDLKQLVSEKDLIVREEACRVGLLFGGFTGSYHALRCFLRRFRKKETPFNAILSGSVAGLAILALDDSSRRRTLSLYLLARLAQCAYNSAKSKNRFHFWGSHWRHGDALLFSVASAQIMYAFVMRPESLPKSYRDFIQKTGPVAEPVYKAVRDSCRGGHVDLIGLSAYFANKKNSNLINLTRSPSIIPCSVIHPDGASCLAHNVTVTSSTFKKTFPLYFSLTFVPFVVLRLQKFLESPAATCWRALVGAVRSTTFLSAFVTLFQSAICLHRKVASKDHKLVYWFGGLLSGLSILLENKARRAELALYVLPRAGESLWYILINRHLLPNIKNAEVGLFCMCMGGIMYFLEYEPDTMAPFLRGLIRRFLASKITNPSPPPNRNTSYSYLQTLNVLEQSKTHPTPENGLPTSETYTLESIPGL</sequence>
<evidence type="ECO:0000313" key="3">
    <source>
        <dbReference type="EnsemblPlants" id="TraesCS2A02G226700.1"/>
    </source>
</evidence>
<reference evidence="3" key="1">
    <citation type="submission" date="2018-08" db="EMBL/GenBank/DDBJ databases">
        <authorList>
            <person name="Rossello M."/>
        </authorList>
    </citation>
    <scope>NUCLEOTIDE SEQUENCE [LARGE SCALE GENOMIC DNA]</scope>
    <source>
        <strain evidence="3">cv. Chinese Spring</strain>
    </source>
</reference>
<dbReference type="Pfam" id="PF02466">
    <property type="entry name" value="Tim17"/>
    <property type="match status" value="1"/>
</dbReference>
<dbReference type="RefSeq" id="XP_044456544.1">
    <property type="nucleotide sequence ID" value="XM_044600609.1"/>
</dbReference>
<reference evidence="3" key="2">
    <citation type="submission" date="2018-10" db="UniProtKB">
        <authorList>
            <consortium name="EnsemblPlants"/>
        </authorList>
    </citation>
    <scope>IDENTIFICATION</scope>
</reference>
<dbReference type="EnsemblPlants" id="TraesCS2A02G226700.1">
    <property type="protein sequence ID" value="TraesCS2A02G226700.1"/>
    <property type="gene ID" value="TraesCS2A02G226700"/>
</dbReference>
<evidence type="ECO:0000313" key="4">
    <source>
        <dbReference type="Proteomes" id="UP000019116"/>
    </source>
</evidence>
<dbReference type="PANTHER" id="PTHR12459">
    <property type="entry name" value="TRANSMEMBRANE PROTEIN 135-RELATED"/>
    <property type="match status" value="1"/>
</dbReference>
<dbReference type="Proteomes" id="UP000019116">
    <property type="component" value="Chromosome 2A"/>
</dbReference>
<dbReference type="GeneID" id="123188471"/>
<feature type="region of interest" description="Disordered" evidence="1">
    <location>
        <begin position="1"/>
        <end position="48"/>
    </location>
</feature>
<organism evidence="3">
    <name type="scientific">Triticum aestivum</name>
    <name type="common">Wheat</name>
    <dbReference type="NCBI Taxonomy" id="4565"/>
    <lineage>
        <taxon>Eukaryota</taxon>
        <taxon>Viridiplantae</taxon>
        <taxon>Streptophyta</taxon>
        <taxon>Embryophyta</taxon>
        <taxon>Tracheophyta</taxon>
        <taxon>Spermatophyta</taxon>
        <taxon>Magnoliopsida</taxon>
        <taxon>Liliopsida</taxon>
        <taxon>Poales</taxon>
        <taxon>Poaceae</taxon>
        <taxon>BOP clade</taxon>
        <taxon>Pooideae</taxon>
        <taxon>Triticodae</taxon>
        <taxon>Triticeae</taxon>
        <taxon>Triticinae</taxon>
        <taxon>Triticum</taxon>
    </lineage>
</organism>
<dbReference type="AlphaFoldDB" id="A0A3B6AWJ0"/>
<dbReference type="Gramene" id="TraesCS2A03G0492700.1">
    <property type="protein sequence ID" value="TraesCS2A03G0492700.1.CDS"/>
    <property type="gene ID" value="TraesCS2A03G0492700"/>
</dbReference>
<dbReference type="OrthoDB" id="291792at2759"/>
<evidence type="ECO:0000259" key="2">
    <source>
        <dbReference type="Pfam" id="PF15982"/>
    </source>
</evidence>
<accession>A0A3B6AWJ0</accession>
<evidence type="ECO:0000256" key="1">
    <source>
        <dbReference type="SAM" id="MobiDB-lite"/>
    </source>
</evidence>
<dbReference type="InterPro" id="IPR026749">
    <property type="entry name" value="Tmem135"/>
</dbReference>
<keyword evidence="4" id="KW-1185">Reference proteome</keyword>
<name>A0A3B6AWJ0_WHEAT</name>